<protein>
    <submittedName>
        <fullName evidence="2">Uncharacterized protein</fullName>
    </submittedName>
</protein>
<proteinExistence type="predicted"/>
<sequence>MGSQKQNKISMDVATDHSNSSSLDYSLSFTSLVCIDPPNHQSNKDQSPHDSNKSSRPDSGGGHLLPLEFLLKSRPPSLSGDGERKLNGEVRNQGKRETMGSKPWFGRKLLRSFVSPCRECRVVKPSTVKAPAKHHGRIKSDSDSDKARPSEKLVLWSSPRKLYQRRCDSPAFEGGSEAIGDGEDANTFLAKSIVFIPWAKTRFWSNGFAQISALFEACLAAPHGFA</sequence>
<evidence type="ECO:0000256" key="1">
    <source>
        <dbReference type="SAM" id="MobiDB-lite"/>
    </source>
</evidence>
<name>A0A7J8YN65_GOSAI</name>
<feature type="compositionally biased region" description="Basic and acidic residues" evidence="1">
    <location>
        <begin position="42"/>
        <end position="56"/>
    </location>
</feature>
<feature type="non-terminal residue" evidence="2">
    <location>
        <position position="1"/>
    </location>
</feature>
<dbReference type="Proteomes" id="UP000593577">
    <property type="component" value="Unassembled WGS sequence"/>
</dbReference>
<reference evidence="2 3" key="1">
    <citation type="journal article" date="2019" name="Genome Biol. Evol.">
        <title>Insights into the evolution of the New World diploid cottons (Gossypium, subgenus Houzingenia) based on genome sequencing.</title>
        <authorList>
            <person name="Grover C.E."/>
            <person name="Arick M.A. 2nd"/>
            <person name="Thrash A."/>
            <person name="Conover J.L."/>
            <person name="Sanders W.S."/>
            <person name="Peterson D.G."/>
            <person name="Frelichowski J.E."/>
            <person name="Scheffler J.A."/>
            <person name="Scheffler B.E."/>
            <person name="Wendel J.F."/>
        </authorList>
    </citation>
    <scope>NUCLEOTIDE SEQUENCE [LARGE SCALE GENOMIC DNA]</scope>
    <source>
        <strain evidence="2">185</strain>
        <tissue evidence="2">Leaf</tissue>
    </source>
</reference>
<evidence type="ECO:0000313" key="3">
    <source>
        <dbReference type="Proteomes" id="UP000593577"/>
    </source>
</evidence>
<accession>A0A7J8YN65</accession>
<organism evidence="2 3">
    <name type="scientific">Gossypium aridum</name>
    <name type="common">American cotton</name>
    <name type="synonym">Erioxylum aridum</name>
    <dbReference type="NCBI Taxonomy" id="34290"/>
    <lineage>
        <taxon>Eukaryota</taxon>
        <taxon>Viridiplantae</taxon>
        <taxon>Streptophyta</taxon>
        <taxon>Embryophyta</taxon>
        <taxon>Tracheophyta</taxon>
        <taxon>Spermatophyta</taxon>
        <taxon>Magnoliopsida</taxon>
        <taxon>eudicotyledons</taxon>
        <taxon>Gunneridae</taxon>
        <taxon>Pentapetalae</taxon>
        <taxon>rosids</taxon>
        <taxon>malvids</taxon>
        <taxon>Malvales</taxon>
        <taxon>Malvaceae</taxon>
        <taxon>Malvoideae</taxon>
        <taxon>Gossypium</taxon>
    </lineage>
</organism>
<comment type="caution">
    <text evidence="2">The sequence shown here is derived from an EMBL/GenBank/DDBJ whole genome shotgun (WGS) entry which is preliminary data.</text>
</comment>
<dbReference type="AlphaFoldDB" id="A0A7J8YN65"/>
<gene>
    <name evidence="2" type="ORF">Goari_020602</name>
</gene>
<feature type="region of interest" description="Disordered" evidence="1">
    <location>
        <begin position="1"/>
        <end position="23"/>
    </location>
</feature>
<keyword evidence="3" id="KW-1185">Reference proteome</keyword>
<feature type="compositionally biased region" description="Basic and acidic residues" evidence="1">
    <location>
        <begin position="138"/>
        <end position="150"/>
    </location>
</feature>
<dbReference type="EMBL" id="JABFAA010014039">
    <property type="protein sequence ID" value="MBA0700429.1"/>
    <property type="molecule type" value="Genomic_DNA"/>
</dbReference>
<evidence type="ECO:0000313" key="2">
    <source>
        <dbReference type="EMBL" id="MBA0700429.1"/>
    </source>
</evidence>
<feature type="compositionally biased region" description="Basic and acidic residues" evidence="1">
    <location>
        <begin position="81"/>
        <end position="99"/>
    </location>
</feature>
<feature type="region of interest" description="Disordered" evidence="1">
    <location>
        <begin position="36"/>
        <end position="101"/>
    </location>
</feature>
<feature type="region of interest" description="Disordered" evidence="1">
    <location>
        <begin position="128"/>
        <end position="150"/>
    </location>
</feature>